<dbReference type="EMBL" id="LSRX01001311">
    <property type="protein sequence ID" value="OLP81123.1"/>
    <property type="molecule type" value="Genomic_DNA"/>
</dbReference>
<feature type="coiled-coil region" evidence="1">
    <location>
        <begin position="35"/>
        <end position="76"/>
    </location>
</feature>
<evidence type="ECO:0000313" key="3">
    <source>
        <dbReference type="Proteomes" id="UP000186817"/>
    </source>
</evidence>
<keyword evidence="1" id="KW-0175">Coiled coil</keyword>
<evidence type="ECO:0000313" key="2">
    <source>
        <dbReference type="EMBL" id="OLP81123.1"/>
    </source>
</evidence>
<dbReference type="Proteomes" id="UP000186817">
    <property type="component" value="Unassembled WGS sequence"/>
</dbReference>
<reference evidence="2 3" key="1">
    <citation type="submission" date="2016-02" db="EMBL/GenBank/DDBJ databases">
        <title>Genome analysis of coral dinoflagellate symbionts highlights evolutionary adaptations to a symbiotic lifestyle.</title>
        <authorList>
            <person name="Aranda M."/>
            <person name="Li Y."/>
            <person name="Liew Y.J."/>
            <person name="Baumgarten S."/>
            <person name="Simakov O."/>
            <person name="Wilson M."/>
            <person name="Piel J."/>
            <person name="Ashoor H."/>
            <person name="Bougouffa S."/>
            <person name="Bajic V.B."/>
            <person name="Ryu T."/>
            <person name="Ravasi T."/>
            <person name="Bayer T."/>
            <person name="Micklem G."/>
            <person name="Kim H."/>
            <person name="Bhak J."/>
            <person name="Lajeunesse T.C."/>
            <person name="Voolstra C.R."/>
        </authorList>
    </citation>
    <scope>NUCLEOTIDE SEQUENCE [LARGE SCALE GENOMIC DNA]</scope>
    <source>
        <strain evidence="2 3">CCMP2467</strain>
    </source>
</reference>
<comment type="caution">
    <text evidence="2">The sequence shown here is derived from an EMBL/GenBank/DDBJ whole genome shotgun (WGS) entry which is preliminary data.</text>
</comment>
<dbReference type="AlphaFoldDB" id="A0A1Q9CDV2"/>
<dbReference type="OrthoDB" id="427221at2759"/>
<proteinExistence type="predicted"/>
<gene>
    <name evidence="2" type="ORF">AK812_SmicGene38388</name>
</gene>
<protein>
    <submittedName>
        <fullName evidence="2">Uncharacterized protein</fullName>
    </submittedName>
</protein>
<evidence type="ECO:0000256" key="1">
    <source>
        <dbReference type="SAM" id="Coils"/>
    </source>
</evidence>
<name>A0A1Q9CDV2_SYMMI</name>
<sequence length="249" mass="27929">MRDRWHSEEMQKTSAADGASPTQIQFRLLKGPSFADVVIQEVARLAREVQAIQRDRDALLRQMEALRAEVREMKLARSGPPIRVVGRDGVSLERILEQAVPYTIVEIPEGIHSFELLELKKPVLIRRSMASRKSDTVLMGSIVIASRGVKIESVCFRCDPESQYTQMITVGTSECVLGICRRILTCAHWVSQKFNPVYTNSFYQGFIDATEAELVDCDSNMSLVIKSGAPIIRHCSFSAQGDWTAAQLR</sequence>
<organism evidence="2 3">
    <name type="scientific">Symbiodinium microadriaticum</name>
    <name type="common">Dinoflagellate</name>
    <name type="synonym">Zooxanthella microadriatica</name>
    <dbReference type="NCBI Taxonomy" id="2951"/>
    <lineage>
        <taxon>Eukaryota</taxon>
        <taxon>Sar</taxon>
        <taxon>Alveolata</taxon>
        <taxon>Dinophyceae</taxon>
        <taxon>Suessiales</taxon>
        <taxon>Symbiodiniaceae</taxon>
        <taxon>Symbiodinium</taxon>
    </lineage>
</organism>
<keyword evidence="3" id="KW-1185">Reference proteome</keyword>
<accession>A0A1Q9CDV2</accession>